<dbReference type="EMBL" id="CP043498">
    <property type="protein sequence ID" value="QFY59439.1"/>
    <property type="molecule type" value="Genomic_DNA"/>
</dbReference>
<dbReference type="InterPro" id="IPR018060">
    <property type="entry name" value="HTH_AraC"/>
</dbReference>
<dbReference type="KEGG" id="rgr:FZ934_02695"/>
<dbReference type="GO" id="GO:0043565">
    <property type="term" value="F:sequence-specific DNA binding"/>
    <property type="evidence" value="ECO:0007669"/>
    <property type="project" value="InterPro"/>
</dbReference>
<dbReference type="GO" id="GO:0003700">
    <property type="term" value="F:DNA-binding transcription factor activity"/>
    <property type="evidence" value="ECO:0007669"/>
    <property type="project" value="InterPro"/>
</dbReference>
<feature type="domain" description="HTH araC/xylS-type" evidence="4">
    <location>
        <begin position="199"/>
        <end position="297"/>
    </location>
</feature>
<dbReference type="SMART" id="SM00342">
    <property type="entry name" value="HTH_ARAC"/>
    <property type="match status" value="1"/>
</dbReference>
<dbReference type="Gene3D" id="1.10.10.60">
    <property type="entry name" value="Homeodomain-like"/>
    <property type="match status" value="1"/>
</dbReference>
<gene>
    <name evidence="5" type="ORF">FZ934_02695</name>
</gene>
<dbReference type="InterPro" id="IPR009594">
    <property type="entry name" value="Tscrpt_reg_HTH_AraC_N"/>
</dbReference>
<reference evidence="5 6" key="1">
    <citation type="submission" date="2019-08" db="EMBL/GenBank/DDBJ databases">
        <title>Prosopis cineraria nodule microbiome.</title>
        <authorList>
            <person name="Ali R."/>
            <person name="Chaluvadi S.R."/>
            <person name="Wang X."/>
        </authorList>
    </citation>
    <scope>NUCLEOTIDE SEQUENCE [LARGE SCALE GENOMIC DNA]</scope>
    <source>
        <strain evidence="5 6">BG7</strain>
    </source>
</reference>
<evidence type="ECO:0000313" key="6">
    <source>
        <dbReference type="Proteomes" id="UP000326881"/>
    </source>
</evidence>
<dbReference type="Proteomes" id="UP000326881">
    <property type="component" value="Chromosome"/>
</dbReference>
<dbReference type="Pfam" id="PF06719">
    <property type="entry name" value="AraC_N"/>
    <property type="match status" value="1"/>
</dbReference>
<keyword evidence="2" id="KW-0238">DNA-binding</keyword>
<dbReference type="SUPFAM" id="SSF46689">
    <property type="entry name" value="Homeodomain-like"/>
    <property type="match status" value="2"/>
</dbReference>
<dbReference type="OrthoDB" id="9802263at2"/>
<dbReference type="PANTHER" id="PTHR43436">
    <property type="entry name" value="ARAC-FAMILY TRANSCRIPTIONAL REGULATOR"/>
    <property type="match status" value="1"/>
</dbReference>
<dbReference type="InterPro" id="IPR009057">
    <property type="entry name" value="Homeodomain-like_sf"/>
</dbReference>
<name>A0A5Q0C737_9HYPH</name>
<keyword evidence="1" id="KW-0805">Transcription regulation</keyword>
<keyword evidence="3" id="KW-0804">Transcription</keyword>
<evidence type="ECO:0000259" key="4">
    <source>
        <dbReference type="PROSITE" id="PS01124"/>
    </source>
</evidence>
<dbReference type="PROSITE" id="PS01124">
    <property type="entry name" value="HTH_ARAC_FAMILY_2"/>
    <property type="match status" value="1"/>
</dbReference>
<keyword evidence="6" id="KW-1185">Reference proteome</keyword>
<dbReference type="InterPro" id="IPR018062">
    <property type="entry name" value="HTH_AraC-typ_CS"/>
</dbReference>
<protein>
    <submittedName>
        <fullName evidence="5">AraC family transcriptional regulator</fullName>
    </submittedName>
</protein>
<evidence type="ECO:0000256" key="2">
    <source>
        <dbReference type="ARBA" id="ARBA00023125"/>
    </source>
</evidence>
<evidence type="ECO:0000256" key="3">
    <source>
        <dbReference type="ARBA" id="ARBA00023163"/>
    </source>
</evidence>
<organism evidence="5 6">
    <name type="scientific">Rhizobium grahamii</name>
    <dbReference type="NCBI Taxonomy" id="1120045"/>
    <lineage>
        <taxon>Bacteria</taxon>
        <taxon>Pseudomonadati</taxon>
        <taxon>Pseudomonadota</taxon>
        <taxon>Alphaproteobacteria</taxon>
        <taxon>Hyphomicrobiales</taxon>
        <taxon>Rhizobiaceae</taxon>
        <taxon>Rhizobium/Agrobacterium group</taxon>
        <taxon>Rhizobium</taxon>
    </lineage>
</organism>
<accession>A0A5Q0C737</accession>
<dbReference type="Pfam" id="PF12833">
    <property type="entry name" value="HTH_18"/>
    <property type="match status" value="1"/>
</dbReference>
<evidence type="ECO:0000256" key="1">
    <source>
        <dbReference type="ARBA" id="ARBA00023015"/>
    </source>
</evidence>
<proteinExistence type="predicted"/>
<dbReference type="AlphaFoldDB" id="A0A5Q0C737"/>
<dbReference type="PROSITE" id="PS00041">
    <property type="entry name" value="HTH_ARAC_FAMILY_1"/>
    <property type="match status" value="1"/>
</dbReference>
<evidence type="ECO:0000313" key="5">
    <source>
        <dbReference type="EMBL" id="QFY59439.1"/>
    </source>
</evidence>
<sequence>MNARSNAAMDLKSVIASYIDAMGGGDGMMHTAIDGLVLTRASQPVMPHHRIYKPTICLVAQGAKKIAAGDRVLDYGENQLLIVTVEIPAAGQIVAASPDTPYLGLNIDFDPAIMREVMDEMASPPKPAGDGIATVFVQDLDATLEDCIRRLLQLLDRLGAIPVLSRSIMREICYWLLTGPNGREICKLALPGSHTRRVADAIYRLRDNFSEPVRIEELAAIARMSPSSFHQHFKTLTSMTPLQYQKHMRLLEARRLMVADGASVASAAYQVGYESASQFSREYSRMFGVPPKRDVTDIKALQIETAA</sequence>
<dbReference type="PANTHER" id="PTHR43436:SF1">
    <property type="entry name" value="TRANSCRIPTIONAL REGULATORY PROTEIN"/>
    <property type="match status" value="1"/>
</dbReference>